<dbReference type="VEuPathDB" id="FungiDB:PC110_g8299"/>
<comment type="caution">
    <text evidence="2">The sequence shown here is derived from an EMBL/GenBank/DDBJ whole genome shotgun (WGS) entry which is preliminary data.</text>
</comment>
<protein>
    <submittedName>
        <fullName evidence="2">Uncharacterized protein</fullName>
    </submittedName>
</protein>
<accession>A0A8T1A9B6</accession>
<evidence type="ECO:0000256" key="1">
    <source>
        <dbReference type="SAM" id="MobiDB-lite"/>
    </source>
</evidence>
<reference evidence="2" key="1">
    <citation type="submission" date="2018-10" db="EMBL/GenBank/DDBJ databases">
        <title>Effector identification in a new, highly contiguous assembly of the strawberry crown rot pathogen Phytophthora cactorum.</title>
        <authorList>
            <person name="Armitage A.D."/>
            <person name="Nellist C.F."/>
            <person name="Bates H."/>
            <person name="Vickerstaff R.J."/>
            <person name="Harrison R.J."/>
        </authorList>
    </citation>
    <scope>NUCLEOTIDE SEQUENCE</scope>
    <source>
        <strain evidence="2">4032</strain>
    </source>
</reference>
<feature type="compositionally biased region" description="Acidic residues" evidence="1">
    <location>
        <begin position="113"/>
        <end position="125"/>
    </location>
</feature>
<evidence type="ECO:0000313" key="2">
    <source>
        <dbReference type="EMBL" id="KAG2873825.1"/>
    </source>
</evidence>
<feature type="non-terminal residue" evidence="2">
    <location>
        <position position="1"/>
    </location>
</feature>
<proteinExistence type="predicted"/>
<gene>
    <name evidence="2" type="ORF">PC115_g24276</name>
</gene>
<evidence type="ECO:0000313" key="3">
    <source>
        <dbReference type="Proteomes" id="UP000774804"/>
    </source>
</evidence>
<name>A0A8T1A9B6_9STRA</name>
<organism evidence="2 3">
    <name type="scientific">Phytophthora cactorum</name>
    <dbReference type="NCBI Taxonomy" id="29920"/>
    <lineage>
        <taxon>Eukaryota</taxon>
        <taxon>Sar</taxon>
        <taxon>Stramenopiles</taxon>
        <taxon>Oomycota</taxon>
        <taxon>Peronosporomycetes</taxon>
        <taxon>Peronosporales</taxon>
        <taxon>Peronosporaceae</taxon>
        <taxon>Phytophthora</taxon>
    </lineage>
</organism>
<dbReference type="EMBL" id="RCMI01003026">
    <property type="protein sequence ID" value="KAG2873825.1"/>
    <property type="molecule type" value="Genomic_DNA"/>
</dbReference>
<feature type="compositionally biased region" description="Polar residues" evidence="1">
    <location>
        <begin position="126"/>
        <end position="135"/>
    </location>
</feature>
<dbReference type="Proteomes" id="UP000774804">
    <property type="component" value="Unassembled WGS sequence"/>
</dbReference>
<feature type="region of interest" description="Disordered" evidence="1">
    <location>
        <begin position="64"/>
        <end position="138"/>
    </location>
</feature>
<sequence>EYLWGLLLFIEATRGPFWCRESLFSSPRTRRSVCCVHCAINNDWCPGSTTMDRTKKTAQILRELQIPATTSSSSKGESENDGVDEDCAPKSLMLSETKAEENTAAPGTIASSGDDESGTNEDNGDSSEYTSGVSRSSRKRALADCDDELYYVPPLKTYHKTWAKFEKYLKKYQSVTDQVIVVSQTVKLRNRQINRMKVHTGKSVAQLPLVPEELDPYQRVYISTHGWKSRNRSTGQRPMHMLKSVGCDMRFRAKWAEQSRGNWEIQVKSAFYGHFHPVTEEVYHKYPPGPSSSAQIFEPNERHRARRSKASRVYDYIRALRAVDG</sequence>
<dbReference type="AlphaFoldDB" id="A0A8T1A9B6"/>